<sequence length="86" mass="10096">MEATEIFKQIENVLHKDNLDVIFAVTDTSVSDKQEEGIVPYLNIYGCSIMNDHNFDLAYKKAIQHDDLGYLVEILRYRFRSDFHIK</sequence>
<keyword evidence="2" id="KW-1185">Reference proteome</keyword>
<evidence type="ECO:0000313" key="1">
    <source>
        <dbReference type="EMBL" id="SNR13867.1"/>
    </source>
</evidence>
<accession>A0A238U407</accession>
<name>A0A238U407_9FLAO</name>
<dbReference type="KEGG" id="tje:TJEJU_0057"/>
<gene>
    <name evidence="1" type="ORF">TJEJU_0057</name>
</gene>
<dbReference type="AlphaFoldDB" id="A0A238U407"/>
<dbReference type="EMBL" id="LT899436">
    <property type="protein sequence ID" value="SNR13867.1"/>
    <property type="molecule type" value="Genomic_DNA"/>
</dbReference>
<dbReference type="Proteomes" id="UP000215214">
    <property type="component" value="Chromosome TJEJU"/>
</dbReference>
<proteinExistence type="predicted"/>
<evidence type="ECO:0000313" key="2">
    <source>
        <dbReference type="Proteomes" id="UP000215214"/>
    </source>
</evidence>
<protein>
    <submittedName>
        <fullName evidence="1">Uncharacterized protein</fullName>
    </submittedName>
</protein>
<dbReference type="OrthoDB" id="1447514at2"/>
<reference evidence="1 2" key="1">
    <citation type="submission" date="2017-07" db="EMBL/GenBank/DDBJ databases">
        <authorList>
            <person name="Sun Z.S."/>
            <person name="Albrecht U."/>
            <person name="Echele G."/>
            <person name="Lee C.C."/>
        </authorList>
    </citation>
    <scope>NUCLEOTIDE SEQUENCE [LARGE SCALE GENOMIC DNA]</scope>
    <source>
        <strain evidence="2">type strain: KCTC 22618</strain>
    </source>
</reference>
<dbReference type="RefSeq" id="WP_095068740.1">
    <property type="nucleotide sequence ID" value="NZ_LT899436.1"/>
</dbReference>
<organism evidence="1 2">
    <name type="scientific">Tenacibaculum jejuense</name>
    <dbReference type="NCBI Taxonomy" id="584609"/>
    <lineage>
        <taxon>Bacteria</taxon>
        <taxon>Pseudomonadati</taxon>
        <taxon>Bacteroidota</taxon>
        <taxon>Flavobacteriia</taxon>
        <taxon>Flavobacteriales</taxon>
        <taxon>Flavobacteriaceae</taxon>
        <taxon>Tenacibaculum</taxon>
    </lineage>
</organism>